<dbReference type="OMA" id="FDRRDLW"/>
<dbReference type="HAMAP" id="MF_01139">
    <property type="entry name" value="ISPT"/>
    <property type="match status" value="1"/>
</dbReference>
<dbReference type="Gene3D" id="3.40.1180.10">
    <property type="entry name" value="Decaprenyl diphosphate synthase-like"/>
    <property type="match status" value="1"/>
</dbReference>
<keyword evidence="1 2" id="KW-0808">Transferase</keyword>
<feature type="binding site" evidence="2">
    <location>
        <begin position="218"/>
        <end position="220"/>
    </location>
    <ligand>
        <name>substrate</name>
    </ligand>
</feature>
<dbReference type="InterPro" id="IPR036424">
    <property type="entry name" value="UPP_synth-like_sf"/>
</dbReference>
<feature type="binding site" evidence="2">
    <location>
        <position position="95"/>
    </location>
    <ligand>
        <name>substrate</name>
    </ligand>
</feature>
<feature type="active site" evidence="2">
    <location>
        <position position="44"/>
    </location>
</feature>
<protein>
    <recommendedName>
        <fullName evidence="2">Isoprenyl transferase</fullName>
        <ecNumber evidence="2">2.5.1.-</ecNumber>
    </recommendedName>
</protein>
<reference evidence="3 4" key="1">
    <citation type="journal article" date="2014" name="Mol. Biol. Evol.">
        <title>Massive expansion of Ubiquitination-related gene families within the Chlamydiae.</title>
        <authorList>
            <person name="Domman D."/>
            <person name="Collingro A."/>
            <person name="Lagkouvardos I."/>
            <person name="Gehre L."/>
            <person name="Weinmaier T."/>
            <person name="Rattei T."/>
            <person name="Subtil A."/>
            <person name="Horn M."/>
        </authorList>
    </citation>
    <scope>NUCLEOTIDE SEQUENCE [LARGE SCALE GENOMIC DNA]</scope>
    <source>
        <strain evidence="3 4">OEW1</strain>
    </source>
</reference>
<comment type="caution">
    <text evidence="2">Lacks conserved residue(s) required for the propagation of feature annotation.</text>
</comment>
<organism evidence="3 4">
    <name type="scientific">Parachlamydia acanthamoebae</name>
    <dbReference type="NCBI Taxonomy" id="83552"/>
    <lineage>
        <taxon>Bacteria</taxon>
        <taxon>Pseudomonadati</taxon>
        <taxon>Chlamydiota</taxon>
        <taxon>Chlamydiia</taxon>
        <taxon>Parachlamydiales</taxon>
        <taxon>Parachlamydiaceae</taxon>
        <taxon>Parachlamydia</taxon>
    </lineage>
</organism>
<dbReference type="PANTHER" id="PTHR10291:SF0">
    <property type="entry name" value="DEHYDRODOLICHYL DIPHOSPHATE SYNTHASE 2"/>
    <property type="match status" value="1"/>
</dbReference>
<evidence type="ECO:0000256" key="1">
    <source>
        <dbReference type="ARBA" id="ARBA00022679"/>
    </source>
</evidence>
<dbReference type="GO" id="GO:0016094">
    <property type="term" value="P:polyprenol biosynthetic process"/>
    <property type="evidence" value="ECO:0007669"/>
    <property type="project" value="TreeGrafter"/>
</dbReference>
<dbReference type="NCBIfam" id="TIGR00055">
    <property type="entry name" value="uppS"/>
    <property type="match status" value="1"/>
</dbReference>
<feature type="binding site" evidence="2">
    <location>
        <begin position="45"/>
        <end position="48"/>
    </location>
    <ligand>
        <name>substrate</name>
    </ligand>
</feature>
<feature type="active site" description="Proton acceptor" evidence="2">
    <location>
        <position position="92"/>
    </location>
</feature>
<dbReference type="CDD" id="cd00475">
    <property type="entry name" value="Cis_IPPS"/>
    <property type="match status" value="1"/>
</dbReference>
<dbReference type="PROSITE" id="PS01066">
    <property type="entry name" value="UPP_SYNTHASE"/>
    <property type="match status" value="1"/>
</dbReference>
<evidence type="ECO:0000313" key="3">
    <source>
        <dbReference type="EMBL" id="KIA77076.1"/>
    </source>
</evidence>
<dbReference type="SUPFAM" id="SSF64005">
    <property type="entry name" value="Undecaprenyl diphosphate synthase"/>
    <property type="match status" value="1"/>
</dbReference>
<feature type="binding site" evidence="2">
    <location>
        <position position="93"/>
    </location>
    <ligand>
        <name>substrate</name>
    </ligand>
</feature>
<comment type="caution">
    <text evidence="3">The sequence shown here is derived from an EMBL/GenBank/DDBJ whole genome shotgun (WGS) entry which is preliminary data.</text>
</comment>
<sequence>MFSEFMLSSNAMFSPLTSDTIYQADDLVSYDRSITPRHVAIIPDGNRRWAKKQQASAKVGHREGADNLIEIVKACKELGVQVVTFYAFSTENWARPQEEVQALMWLLDVYLVEQRETMLQEGICFDTIGDLSKIPANVAETIAETKRFTKQCDQIRMVLAVNYGGRDDICRAVNQIVDDCMQQRGTPEKITEEAIAKYLDTADIGDPDLLIRTSGEWRISNFLLWQISYAEVYVTDVLWPDFTPAHLLEALYDFQKRKRRLGG</sequence>
<feature type="binding site" evidence="2">
    <location>
        <position position="44"/>
    </location>
    <ligand>
        <name>Mg(2+)</name>
        <dbReference type="ChEBI" id="CHEBI:18420"/>
    </ligand>
</feature>
<dbReference type="PATRIC" id="fig|83552.4.peg.1778"/>
<dbReference type="PANTHER" id="PTHR10291">
    <property type="entry name" value="DEHYDRODOLICHYL DIPHOSPHATE SYNTHASE FAMILY MEMBER"/>
    <property type="match status" value="1"/>
</dbReference>
<feature type="binding site" evidence="2">
    <location>
        <position position="212"/>
    </location>
    <ligand>
        <name>substrate</name>
    </ligand>
</feature>
<feature type="binding site" evidence="2">
    <location>
        <position position="61"/>
    </location>
    <ligand>
        <name>substrate</name>
    </ligand>
</feature>
<dbReference type="InterPro" id="IPR018520">
    <property type="entry name" value="UPP_synth-like_CS"/>
</dbReference>
<dbReference type="EC" id="2.5.1.-" evidence="2"/>
<name>A0A0C1C088_9BACT</name>
<gene>
    <name evidence="3" type="primary">uppS</name>
    <name evidence="3" type="ORF">DB43_GV00260</name>
</gene>
<proteinExistence type="inferred from homology"/>
<feature type="binding site" evidence="2">
    <location>
        <begin position="89"/>
        <end position="91"/>
    </location>
    <ligand>
        <name>substrate</name>
    </ligand>
</feature>
<dbReference type="RefSeq" id="WP_006342194.1">
    <property type="nucleotide sequence ID" value="NZ_JASBUT010000035.1"/>
</dbReference>
<dbReference type="Pfam" id="PF01255">
    <property type="entry name" value="Prenyltransf"/>
    <property type="match status" value="1"/>
</dbReference>
<comment type="subunit">
    <text evidence="2">Homodimer.</text>
</comment>
<dbReference type="FunFam" id="3.40.1180.10:FF:000001">
    <property type="entry name" value="(2E,6E)-farnesyl-diphosphate-specific ditrans,polycis-undecaprenyl-diphosphate synthase"/>
    <property type="match status" value="1"/>
</dbReference>
<evidence type="ECO:0000256" key="2">
    <source>
        <dbReference type="HAMAP-Rule" id="MF_01139"/>
    </source>
</evidence>
<dbReference type="GO" id="GO:0045547">
    <property type="term" value="F:ditrans,polycis-polyprenyl diphosphate synthase [(2E,6E)-farnesyl diphosphate specific] activity"/>
    <property type="evidence" value="ECO:0007669"/>
    <property type="project" value="TreeGrafter"/>
</dbReference>
<dbReference type="Proteomes" id="UP000031307">
    <property type="component" value="Unassembled WGS sequence"/>
</dbReference>
<dbReference type="AlphaFoldDB" id="A0A0C1C088"/>
<dbReference type="GO" id="GO:0000287">
    <property type="term" value="F:magnesium ion binding"/>
    <property type="evidence" value="ECO:0007669"/>
    <property type="project" value="UniProtKB-UniRule"/>
</dbReference>
<feature type="binding site" evidence="2">
    <location>
        <position position="49"/>
    </location>
    <ligand>
        <name>substrate</name>
    </ligand>
</feature>
<accession>A0A0C1C088</accession>
<feature type="binding site" evidence="2">
    <location>
        <position position="231"/>
    </location>
    <ligand>
        <name>Mg(2+)</name>
        <dbReference type="ChEBI" id="CHEBI:18420"/>
    </ligand>
</feature>
<comment type="cofactor">
    <cofactor evidence="2">
        <name>Mg(2+)</name>
        <dbReference type="ChEBI" id="CHEBI:18420"/>
    </cofactor>
    <text evidence="2">Binds 2 magnesium ions per subunit.</text>
</comment>
<dbReference type="EMBL" id="JSAM01000091">
    <property type="protein sequence ID" value="KIA77076.1"/>
    <property type="molecule type" value="Genomic_DNA"/>
</dbReference>
<dbReference type="InterPro" id="IPR001441">
    <property type="entry name" value="UPP_synth-like"/>
</dbReference>
<evidence type="ECO:0000313" key="4">
    <source>
        <dbReference type="Proteomes" id="UP000031307"/>
    </source>
</evidence>
<keyword evidence="2" id="KW-0460">Magnesium</keyword>
<comment type="function">
    <text evidence="2">Catalyzes the condensation of isopentenyl diphosphate (IPP) with allylic pyrophosphates generating different type of terpenoids.</text>
</comment>
<comment type="similarity">
    <text evidence="2">Belongs to the UPP synthase family.</text>
</comment>
<keyword evidence="2" id="KW-0479">Metal-binding</keyword>